<dbReference type="GO" id="GO:0050482">
    <property type="term" value="P:arachidonate secretion"/>
    <property type="evidence" value="ECO:0007669"/>
    <property type="project" value="InterPro"/>
</dbReference>
<dbReference type="GO" id="GO:0047498">
    <property type="term" value="F:calcium-dependent phospholipase A2 activity"/>
    <property type="evidence" value="ECO:0007669"/>
    <property type="project" value="TreeGrafter"/>
</dbReference>
<dbReference type="Gene3D" id="1.20.90.10">
    <property type="entry name" value="Phospholipase A2 domain"/>
    <property type="match status" value="1"/>
</dbReference>
<evidence type="ECO:0000259" key="8">
    <source>
        <dbReference type="SMART" id="SM00085"/>
    </source>
</evidence>
<dbReference type="InterPro" id="IPR033112">
    <property type="entry name" value="PLA2_Asp_AS"/>
</dbReference>
<evidence type="ECO:0000256" key="6">
    <source>
        <dbReference type="PIRSR" id="PIRSR601211-3"/>
    </source>
</evidence>
<dbReference type="PROSITE" id="PS00119">
    <property type="entry name" value="PA2_ASP"/>
    <property type="match status" value="1"/>
</dbReference>
<organism evidence="9">
    <name type="scientific">Tetraodon nigroviridis</name>
    <name type="common">Spotted green pufferfish</name>
    <name type="synonym">Chelonodon nigroviridis</name>
    <dbReference type="NCBI Taxonomy" id="99883"/>
    <lineage>
        <taxon>Eukaryota</taxon>
        <taxon>Metazoa</taxon>
        <taxon>Chordata</taxon>
        <taxon>Craniata</taxon>
        <taxon>Vertebrata</taxon>
        <taxon>Euteleostomi</taxon>
        <taxon>Actinopterygii</taxon>
        <taxon>Neopterygii</taxon>
        <taxon>Teleostei</taxon>
        <taxon>Neoteleostei</taxon>
        <taxon>Acanthomorphata</taxon>
        <taxon>Eupercaria</taxon>
        <taxon>Tetraodontiformes</taxon>
        <taxon>Tetradontoidea</taxon>
        <taxon>Tetraodontidae</taxon>
        <taxon>Tetraodon</taxon>
    </lineage>
</organism>
<dbReference type="GO" id="GO:0005509">
    <property type="term" value="F:calcium ion binding"/>
    <property type="evidence" value="ECO:0007669"/>
    <property type="project" value="InterPro"/>
</dbReference>
<dbReference type="SMART" id="SM00085">
    <property type="entry name" value="PA2c"/>
    <property type="match status" value="1"/>
</dbReference>
<feature type="non-terminal residue" evidence="9">
    <location>
        <position position="1"/>
    </location>
</feature>
<feature type="disulfide bond" evidence="6">
    <location>
        <begin position="97"/>
        <end position="152"/>
    </location>
</feature>
<name>Q4RHA4_TETNG</name>
<proteinExistence type="inferred from homology"/>
<feature type="binding site" evidence="5">
    <location>
        <position position="102"/>
    </location>
    <ligand>
        <name>Ca(2+)</name>
        <dbReference type="ChEBI" id="CHEBI:29108"/>
    </ligand>
</feature>
<dbReference type="InterPro" id="IPR036444">
    <property type="entry name" value="PLipase_A2_dom_sf"/>
</dbReference>
<comment type="cofactor">
    <cofactor evidence="5">
        <name>Ca(2+)</name>
        <dbReference type="ChEBI" id="CHEBI:29108"/>
    </cofactor>
    <text evidence="5">Binds 1 Ca(2+) ion per subunit.</text>
</comment>
<dbReference type="AlphaFoldDB" id="Q4RHA4"/>
<dbReference type="GO" id="GO:0006644">
    <property type="term" value="P:phospholipid metabolic process"/>
    <property type="evidence" value="ECO:0007669"/>
    <property type="project" value="InterPro"/>
</dbReference>
<reference evidence="9" key="1">
    <citation type="journal article" date="2004" name="Nature">
        <title>Genome duplication in the teleost fish Tetraodon nigroviridis reveals the early vertebrate proto-karyotype.</title>
        <authorList>
            <person name="Jaillon O."/>
            <person name="Aury J.-M."/>
            <person name="Brunet F."/>
            <person name="Petit J.-L."/>
            <person name="Stange-Thomann N."/>
            <person name="Mauceli E."/>
            <person name="Bouneau L."/>
            <person name="Fischer C."/>
            <person name="Ozouf-Costaz C."/>
            <person name="Bernot A."/>
            <person name="Nicaud S."/>
            <person name="Jaffe D."/>
            <person name="Fisher S."/>
            <person name="Lutfalla G."/>
            <person name="Dossat C."/>
            <person name="Segurens B."/>
            <person name="Dasilva C."/>
            <person name="Salanoubat M."/>
            <person name="Levy M."/>
            <person name="Boudet N."/>
            <person name="Castellano S."/>
            <person name="Anthouard V."/>
            <person name="Jubin C."/>
            <person name="Castelli V."/>
            <person name="Katinka M."/>
            <person name="Vacherie B."/>
            <person name="Biemont C."/>
            <person name="Skalli Z."/>
            <person name="Cattolico L."/>
            <person name="Poulain J."/>
            <person name="De Berardinis V."/>
            <person name="Cruaud C."/>
            <person name="Duprat S."/>
            <person name="Brottier P."/>
            <person name="Coutanceau J.-P."/>
            <person name="Gouzy J."/>
            <person name="Parra G."/>
            <person name="Lardier G."/>
            <person name="Chapple C."/>
            <person name="McKernan K.J."/>
            <person name="McEwan P."/>
            <person name="Bosak S."/>
            <person name="Kellis M."/>
            <person name="Volff J.-N."/>
            <person name="Guigo R."/>
            <person name="Zody M.C."/>
            <person name="Mesirov J."/>
            <person name="Lindblad-Toh K."/>
            <person name="Birren B."/>
            <person name="Nusbaum C."/>
            <person name="Kahn D."/>
            <person name="Robinson-Rechavi M."/>
            <person name="Laudet V."/>
            <person name="Schachter V."/>
            <person name="Quetier F."/>
            <person name="Saurin W."/>
            <person name="Scarpelli C."/>
            <person name="Wincker P."/>
            <person name="Lander E.S."/>
            <person name="Weissenbach J."/>
            <person name="Roest Crollius H."/>
        </authorList>
    </citation>
    <scope>NUCLEOTIDE SEQUENCE [LARGE SCALE GENOMIC DNA]</scope>
</reference>
<keyword evidence="5" id="KW-0106">Calcium</keyword>
<dbReference type="KEGG" id="tng:GSTEN00034435G001"/>
<evidence type="ECO:0000313" key="9">
    <source>
        <dbReference type="EMBL" id="CAG12228.1"/>
    </source>
</evidence>
<evidence type="ECO:0000256" key="7">
    <source>
        <dbReference type="RuleBase" id="RU003654"/>
    </source>
</evidence>
<dbReference type="CDD" id="cd00125">
    <property type="entry name" value="PLA2c"/>
    <property type="match status" value="1"/>
</dbReference>
<evidence type="ECO:0000256" key="4">
    <source>
        <dbReference type="PIRSR" id="PIRSR601211-1"/>
    </source>
</evidence>
<dbReference type="PANTHER" id="PTHR11716">
    <property type="entry name" value="PHOSPHOLIPASE A2 FAMILY MEMBER"/>
    <property type="match status" value="1"/>
</dbReference>
<evidence type="ECO:0000256" key="3">
    <source>
        <dbReference type="ARBA" id="ARBA00023157"/>
    </source>
</evidence>
<gene>
    <name evidence="9" type="ORF">GSTENG00034435001</name>
</gene>
<evidence type="ECO:0000256" key="1">
    <source>
        <dbReference type="ARBA" id="ARBA00004613"/>
    </source>
</evidence>
<dbReference type="PANTHER" id="PTHR11716:SF4">
    <property type="entry name" value="GROUP 10 SECRETORY PHOSPHOLIPASE A2"/>
    <property type="match status" value="1"/>
</dbReference>
<comment type="subcellular location">
    <subcellularLocation>
        <location evidence="1">Secreted</location>
    </subcellularLocation>
</comment>
<evidence type="ECO:0000256" key="2">
    <source>
        <dbReference type="ARBA" id="ARBA00022525"/>
    </source>
</evidence>
<sequence>LLELAGAIECSTGRSALAYMMYGCYCGLGGQGWPRDRTDCGVLTIRWEGSTKEPAPALKQLWCDFNHKAATIHLRLSPACISRSGMKTLTATLILRCCHRHDCCYGDAELFGCHTKTDQYRWKCEEKTVKCDDLKDKCEKLLCRCDREAARCLRKAPFIQKYAVWPDFLCGHKQPTLHHSGENKCGQFVCGLEKDNSQCSMFTLAPCWAAHEPLDMPGQLDGRGRLSWPRAALAPPPRIQVMTGAFGDLRKDNVMGQEMNTHTSGGRVRKTTELTSRLGRYGSVGGDLCRAGFHMQPDADGAPPRVEYRDFPPPSPRCGLGVAAPIGRCVPSPPLLGNVCGGVVVVEGHPWVGSDARWGGVLLARRVGRCGGGRARTSAG</sequence>
<dbReference type="GO" id="GO:0005576">
    <property type="term" value="C:extracellular region"/>
    <property type="evidence" value="ECO:0007669"/>
    <property type="project" value="UniProtKB-SubCell"/>
</dbReference>
<comment type="similarity">
    <text evidence="7">Belongs to the phospholipase A2 family.</text>
</comment>
<keyword evidence="2" id="KW-0964">Secreted</keyword>
<dbReference type="EMBL" id="CAAE01015050">
    <property type="protein sequence ID" value="CAG12228.1"/>
    <property type="molecule type" value="Genomic_DNA"/>
</dbReference>
<dbReference type="GO" id="GO:0005543">
    <property type="term" value="F:phospholipid binding"/>
    <property type="evidence" value="ECO:0007669"/>
    <property type="project" value="TreeGrafter"/>
</dbReference>
<protein>
    <submittedName>
        <fullName evidence="9">(spotted green pufferfish) hypothetical protein</fullName>
    </submittedName>
</protein>
<feature type="active site" evidence="4">
    <location>
        <position position="101"/>
    </location>
</feature>
<feature type="active site" evidence="4">
    <location>
        <position position="146"/>
    </location>
</feature>
<feature type="disulfide bond" evidence="6">
    <location>
        <begin position="113"/>
        <end position="138"/>
    </location>
</feature>
<dbReference type="GO" id="GO:0016042">
    <property type="term" value="P:lipid catabolic process"/>
    <property type="evidence" value="ECO:0007669"/>
    <property type="project" value="InterPro"/>
</dbReference>
<dbReference type="SUPFAM" id="SSF48619">
    <property type="entry name" value="Phospholipase A2, PLA2"/>
    <property type="match status" value="1"/>
</dbReference>
<dbReference type="InterPro" id="IPR001211">
    <property type="entry name" value="PLA2"/>
</dbReference>
<accession>Q4RHA4</accession>
<dbReference type="InterPro" id="IPR033113">
    <property type="entry name" value="PLA2_histidine"/>
</dbReference>
<feature type="disulfide bond" evidence="6">
    <location>
        <begin position="131"/>
        <end position="143"/>
    </location>
</feature>
<feature type="disulfide bond" evidence="6">
    <location>
        <begin position="104"/>
        <end position="145"/>
    </location>
</feature>
<dbReference type="PROSITE" id="PS00118">
    <property type="entry name" value="PA2_HIS"/>
    <property type="match status" value="1"/>
</dbReference>
<dbReference type="Pfam" id="PF00068">
    <property type="entry name" value="Phospholip_A2_1"/>
    <property type="match status" value="2"/>
</dbReference>
<keyword evidence="5" id="KW-0479">Metal-binding</keyword>
<reference evidence="9" key="2">
    <citation type="submission" date="2004-02" db="EMBL/GenBank/DDBJ databases">
        <authorList>
            <consortium name="Genoscope"/>
            <consortium name="Whitehead Institute Centre for Genome Research"/>
        </authorList>
    </citation>
    <scope>NUCLEOTIDE SEQUENCE</scope>
</reference>
<keyword evidence="3 6" id="KW-1015">Disulfide bond</keyword>
<feature type="domain" description="Phospholipase A2-like central" evidence="8">
    <location>
        <begin position="1"/>
        <end position="171"/>
    </location>
</feature>
<dbReference type="OrthoDB" id="10069378at2759"/>
<evidence type="ECO:0000256" key="5">
    <source>
        <dbReference type="PIRSR" id="PIRSR601211-2"/>
    </source>
</evidence>
<dbReference type="InterPro" id="IPR016090">
    <property type="entry name" value="PLA2-like_dom"/>
</dbReference>
<comment type="caution">
    <text evidence="9">The sequence shown here is derived from an EMBL/GenBank/DDBJ whole genome shotgun (WGS) entry which is preliminary data.</text>
</comment>